<dbReference type="InParanoid" id="D6Z2W6"/>
<feature type="repeat" description="TPR" evidence="3">
    <location>
        <begin position="212"/>
        <end position="245"/>
    </location>
</feature>
<gene>
    <name evidence="5" type="ordered locus">DaAHT2_1194</name>
</gene>
<evidence type="ECO:0000256" key="3">
    <source>
        <dbReference type="PROSITE-ProRule" id="PRU00339"/>
    </source>
</evidence>
<dbReference type="EMBL" id="CP001940">
    <property type="protein sequence ID" value="ADH85891.1"/>
    <property type="molecule type" value="Genomic_DNA"/>
</dbReference>
<feature type="repeat" description="TPR" evidence="3">
    <location>
        <begin position="529"/>
        <end position="562"/>
    </location>
</feature>
<dbReference type="SUPFAM" id="SSF48452">
    <property type="entry name" value="TPR-like"/>
    <property type="match status" value="2"/>
</dbReference>
<evidence type="ECO:0000256" key="1">
    <source>
        <dbReference type="ARBA" id="ARBA00022737"/>
    </source>
</evidence>
<dbReference type="Gene3D" id="1.25.40.10">
    <property type="entry name" value="Tetratricopeptide repeat domain"/>
    <property type="match status" value="5"/>
</dbReference>
<evidence type="ECO:0000313" key="5">
    <source>
        <dbReference type="EMBL" id="ADH85891.1"/>
    </source>
</evidence>
<dbReference type="Pfam" id="PF13174">
    <property type="entry name" value="TPR_6"/>
    <property type="match status" value="2"/>
</dbReference>
<dbReference type="eggNOG" id="COG1729">
    <property type="taxonomic scope" value="Bacteria"/>
</dbReference>
<dbReference type="STRING" id="589865.DaAHT2_1194"/>
<feature type="coiled-coil region" evidence="4">
    <location>
        <begin position="649"/>
        <end position="698"/>
    </location>
</feature>
<dbReference type="SMART" id="SM00028">
    <property type="entry name" value="TPR"/>
    <property type="match status" value="5"/>
</dbReference>
<keyword evidence="1" id="KW-0677">Repeat</keyword>
<dbReference type="PANTHER" id="PTHR44943:SF8">
    <property type="entry name" value="TPR REPEAT-CONTAINING PROTEIN MJ0263"/>
    <property type="match status" value="1"/>
</dbReference>
<dbReference type="OrthoDB" id="9781271at2"/>
<dbReference type="eggNOG" id="COG0457">
    <property type="taxonomic scope" value="Bacteria"/>
</dbReference>
<dbReference type="PANTHER" id="PTHR44943">
    <property type="entry name" value="CELLULOSE SYNTHASE OPERON PROTEIN C"/>
    <property type="match status" value="1"/>
</dbReference>
<protein>
    <submittedName>
        <fullName evidence="5">Tetratricopeptide TPR_4</fullName>
    </submittedName>
</protein>
<dbReference type="Pfam" id="PF13432">
    <property type="entry name" value="TPR_16"/>
    <property type="match status" value="2"/>
</dbReference>
<dbReference type="InterPro" id="IPR051685">
    <property type="entry name" value="Ycf3/AcsC/BcsC/TPR_MFPF"/>
</dbReference>
<dbReference type="Pfam" id="PF13181">
    <property type="entry name" value="TPR_8"/>
    <property type="match status" value="1"/>
</dbReference>
<keyword evidence="4" id="KW-0175">Coiled coil</keyword>
<feature type="repeat" description="TPR" evidence="3">
    <location>
        <begin position="139"/>
        <end position="172"/>
    </location>
</feature>
<organism evidence="5 6">
    <name type="scientific">Desulfurivibrio alkaliphilus (strain DSM 19089 / UNIQEM U267 / AHT2)</name>
    <dbReference type="NCBI Taxonomy" id="589865"/>
    <lineage>
        <taxon>Bacteria</taxon>
        <taxon>Pseudomonadati</taxon>
        <taxon>Thermodesulfobacteriota</taxon>
        <taxon>Desulfobulbia</taxon>
        <taxon>Desulfobulbales</taxon>
        <taxon>Desulfobulbaceae</taxon>
        <taxon>Desulfurivibrio</taxon>
    </lineage>
</organism>
<proteinExistence type="predicted"/>
<dbReference type="InterPro" id="IPR019734">
    <property type="entry name" value="TPR_rpt"/>
</dbReference>
<dbReference type="PROSITE" id="PS50005">
    <property type="entry name" value="TPR"/>
    <property type="match status" value="3"/>
</dbReference>
<evidence type="ECO:0000256" key="2">
    <source>
        <dbReference type="ARBA" id="ARBA00022803"/>
    </source>
</evidence>
<dbReference type="InterPro" id="IPR011990">
    <property type="entry name" value="TPR-like_helical_dom_sf"/>
</dbReference>
<dbReference type="KEGG" id="dak:DaAHT2_1194"/>
<dbReference type="HOGENOM" id="CLU_392194_0_0_7"/>
<keyword evidence="6" id="KW-1185">Reference proteome</keyword>
<evidence type="ECO:0000256" key="4">
    <source>
        <dbReference type="SAM" id="Coils"/>
    </source>
</evidence>
<sequence length="703" mass="81900">MFRPARRGRVARRWLLAVTPERAGRPLALKDRLKWLLVLLPVVLCLVLTVPHQAAAAAGQELWQSAVGAAEREDWRRAAIDFERLHREHPTSPFAEEALWRAATLRKKIAATEPDPDWERIRDLFRRFTVEYPDSPQAEEAYLEMGIAHFKMRFLREALTYFRLFVERYPDSELVPRARHWQARTLIEVARVDEAIEIFKELTEEPELAFRLEVMTNLGLAYDQQGAYWEALATFQELQRVAPEEYHLQNPEFLLLLGQAYFRVGREQEGYQQVFSFINLAPDSPRRPEALFELGESRRRQGEHETARRLYNRILEEGSPGERAVLLARFRLAEYQDKARRRPDDTATRREVPGPETDAVFYQVIERFGHEAIANDARYALYRRHLERDDQTLAREMARSYVRHAEPGPDPLTGVNRAGDLLVFLVEALLAEEEYQRVYQLYLNEFPHVVAYEPGRLRYLIGQALEELALYPQAAVVYYRALAGEMSREELVDLYYRRVEVYFAMADYDTADRLLAHLRRIYDGEPEMPEVYYLSGRLRAAEFRYDEALEFYRQAFAQKPPERRRAAHAGNYLATLEALARFAEMNRVMARFQEEQWLEPEGLQRWFRRTGDGLRRQGLSEQAEAAYQNALAEGLPTAGPDYQAANLYLGRLLAERREAETAREHLQAAIAGPDQMYARMAQNYLNQLEINLATAEMQSLFAQ</sequence>
<reference evidence="6" key="1">
    <citation type="submission" date="2010-02" db="EMBL/GenBank/DDBJ databases">
        <title>Complete sequence of Desulfurivibrio alkaliphilus AHT2.</title>
        <authorList>
            <consortium name="US DOE Joint Genome Institute"/>
            <person name="Pitluck S."/>
            <person name="Chertkov O."/>
            <person name="Detter J.C."/>
            <person name="Han C."/>
            <person name="Tapia R."/>
            <person name="Larimer F."/>
            <person name="Land M."/>
            <person name="Hauser L."/>
            <person name="Kyrpides N."/>
            <person name="Mikhailova N."/>
            <person name="Sorokin D.Y."/>
            <person name="Muyzer G."/>
            <person name="Woyke T."/>
        </authorList>
    </citation>
    <scope>NUCLEOTIDE SEQUENCE [LARGE SCALE GENOMIC DNA]</scope>
    <source>
        <strain evidence="6">DSM 19089 / UNIQEM U267 / AHT2</strain>
    </source>
</reference>
<name>D6Z2W6_DESAT</name>
<dbReference type="Proteomes" id="UP000001508">
    <property type="component" value="Chromosome"/>
</dbReference>
<keyword evidence="2 3" id="KW-0802">TPR repeat</keyword>
<dbReference type="AlphaFoldDB" id="D6Z2W6"/>
<evidence type="ECO:0000313" key="6">
    <source>
        <dbReference type="Proteomes" id="UP000001508"/>
    </source>
</evidence>
<accession>D6Z2W6</accession>